<evidence type="ECO:0000313" key="2">
    <source>
        <dbReference type="EMBL" id="EKC56020.1"/>
    </source>
</evidence>
<dbReference type="InterPro" id="IPR027417">
    <property type="entry name" value="P-loop_NTPase"/>
</dbReference>
<sequence length="156" mass="18369">TLFNSRDFVGGRKSVPKSLFQHLCQCRKRKLVIFGTVQRFNLLDKQIRDVTADVIACNSMPKYPFTRILQAVTFDIDEYEMYVLNPVYNPRIMKTNVVIQKNQYRQLYDTTELVTNLLDKEYISDTEILSNRGEDSKTFTDGTRKSKKALRNRSRW</sequence>
<dbReference type="AlphaFoldDB" id="K1SQA2"/>
<feature type="compositionally biased region" description="Basic and acidic residues" evidence="1">
    <location>
        <begin position="134"/>
        <end position="144"/>
    </location>
</feature>
<dbReference type="Gene3D" id="3.40.50.300">
    <property type="entry name" value="P-loop containing nucleotide triphosphate hydrolases"/>
    <property type="match status" value="1"/>
</dbReference>
<reference evidence="2" key="1">
    <citation type="journal article" date="2013" name="Environ. Microbiol.">
        <title>Microbiota from the distal guts of lean and obese adolescents exhibit partial functional redundancy besides clear differences in community structure.</title>
        <authorList>
            <person name="Ferrer M."/>
            <person name="Ruiz A."/>
            <person name="Lanza F."/>
            <person name="Haange S.B."/>
            <person name="Oberbach A."/>
            <person name="Till H."/>
            <person name="Bargiela R."/>
            <person name="Campoy C."/>
            <person name="Segura M.T."/>
            <person name="Richter M."/>
            <person name="von Bergen M."/>
            <person name="Seifert J."/>
            <person name="Suarez A."/>
        </authorList>
    </citation>
    <scope>NUCLEOTIDE SEQUENCE</scope>
</reference>
<feature type="region of interest" description="Disordered" evidence="1">
    <location>
        <begin position="134"/>
        <end position="156"/>
    </location>
</feature>
<dbReference type="EMBL" id="AJWY01010264">
    <property type="protein sequence ID" value="EKC56020.1"/>
    <property type="molecule type" value="Genomic_DNA"/>
</dbReference>
<feature type="non-terminal residue" evidence="2">
    <location>
        <position position="1"/>
    </location>
</feature>
<comment type="caution">
    <text evidence="2">The sequence shown here is derived from an EMBL/GenBank/DDBJ whole genome shotgun (WGS) entry which is preliminary data.</text>
</comment>
<proteinExistence type="predicted"/>
<organism evidence="2">
    <name type="scientific">human gut metagenome</name>
    <dbReference type="NCBI Taxonomy" id="408170"/>
    <lineage>
        <taxon>unclassified sequences</taxon>
        <taxon>metagenomes</taxon>
        <taxon>organismal metagenomes</taxon>
    </lineage>
</organism>
<accession>K1SQA2</accession>
<protein>
    <submittedName>
        <fullName evidence="2">ATPase family associated with various cellular activities (AAA)</fullName>
    </submittedName>
</protein>
<gene>
    <name evidence="2" type="ORF">LEA_15046</name>
</gene>
<evidence type="ECO:0000256" key="1">
    <source>
        <dbReference type="SAM" id="MobiDB-lite"/>
    </source>
</evidence>
<name>K1SQA2_9ZZZZ</name>
<feature type="compositionally biased region" description="Basic residues" evidence="1">
    <location>
        <begin position="145"/>
        <end position="156"/>
    </location>
</feature>